<keyword evidence="4" id="KW-0862">Zinc</keyword>
<protein>
    <submittedName>
        <fullName evidence="7">ZSC29 protein</fullName>
    </submittedName>
</protein>
<evidence type="ECO:0000259" key="6">
    <source>
        <dbReference type="PROSITE" id="PS50157"/>
    </source>
</evidence>
<dbReference type="SUPFAM" id="SSF57667">
    <property type="entry name" value="beta-beta-alpha zinc fingers"/>
    <property type="match status" value="1"/>
</dbReference>
<keyword evidence="8" id="KW-1185">Reference proteome</keyword>
<evidence type="ECO:0000256" key="5">
    <source>
        <dbReference type="PROSITE-ProRule" id="PRU00042"/>
    </source>
</evidence>
<dbReference type="OrthoDB" id="9439903at2759"/>
<dbReference type="Gene3D" id="3.30.160.60">
    <property type="entry name" value="Classic Zinc Finger"/>
    <property type="match status" value="3"/>
</dbReference>
<dbReference type="PANTHER" id="PTHR14196">
    <property type="entry name" value="ODD-SKIPPED - RELATED"/>
    <property type="match status" value="1"/>
</dbReference>
<dbReference type="GO" id="GO:0000977">
    <property type="term" value="F:RNA polymerase II transcription regulatory region sequence-specific DNA binding"/>
    <property type="evidence" value="ECO:0007669"/>
    <property type="project" value="TreeGrafter"/>
</dbReference>
<evidence type="ECO:0000256" key="2">
    <source>
        <dbReference type="ARBA" id="ARBA00022737"/>
    </source>
</evidence>
<dbReference type="Proteomes" id="UP000614027">
    <property type="component" value="Unassembled WGS sequence"/>
</dbReference>
<dbReference type="PROSITE" id="PS00028">
    <property type="entry name" value="ZINC_FINGER_C2H2_1"/>
    <property type="match status" value="1"/>
</dbReference>
<comment type="caution">
    <text evidence="7">The sequence shown here is derived from an EMBL/GenBank/DDBJ whole genome shotgun (WGS) entry which is preliminary data.</text>
</comment>
<reference evidence="7" key="1">
    <citation type="submission" date="2019-09" db="EMBL/GenBank/DDBJ databases">
        <title>Bird 10,000 Genomes (B10K) Project - Family phase.</title>
        <authorList>
            <person name="Zhang G."/>
        </authorList>
    </citation>
    <scope>NUCLEOTIDE SEQUENCE</scope>
    <source>
        <strain evidence="7">B10K-DU-001-09</strain>
        <tissue evidence="7">Muscle</tissue>
    </source>
</reference>
<dbReference type="InterPro" id="IPR036236">
    <property type="entry name" value="Znf_C2H2_sf"/>
</dbReference>
<organism evidence="7 8">
    <name type="scientific">Campylorhamphus procurvoides</name>
    <dbReference type="NCBI Taxonomy" id="190295"/>
    <lineage>
        <taxon>Eukaryota</taxon>
        <taxon>Metazoa</taxon>
        <taxon>Chordata</taxon>
        <taxon>Craniata</taxon>
        <taxon>Vertebrata</taxon>
        <taxon>Euteleostomi</taxon>
        <taxon>Archelosauria</taxon>
        <taxon>Archosauria</taxon>
        <taxon>Dinosauria</taxon>
        <taxon>Saurischia</taxon>
        <taxon>Theropoda</taxon>
        <taxon>Coelurosauria</taxon>
        <taxon>Aves</taxon>
        <taxon>Neognathae</taxon>
        <taxon>Neoaves</taxon>
        <taxon>Telluraves</taxon>
        <taxon>Australaves</taxon>
        <taxon>Passeriformes</taxon>
        <taxon>Dendrocolaptidae</taxon>
        <taxon>Campylorhamphus</taxon>
    </lineage>
</organism>
<dbReference type="GO" id="GO:0000981">
    <property type="term" value="F:DNA-binding transcription factor activity, RNA polymerase II-specific"/>
    <property type="evidence" value="ECO:0007669"/>
    <property type="project" value="TreeGrafter"/>
</dbReference>
<evidence type="ECO:0000313" key="8">
    <source>
        <dbReference type="Proteomes" id="UP000614027"/>
    </source>
</evidence>
<proteinExistence type="predicted"/>
<keyword evidence="3 5" id="KW-0863">Zinc-finger</keyword>
<dbReference type="FunFam" id="3.30.160.60:FF:002343">
    <property type="entry name" value="Zinc finger protein 33A"/>
    <property type="match status" value="1"/>
</dbReference>
<evidence type="ECO:0000256" key="1">
    <source>
        <dbReference type="ARBA" id="ARBA00022723"/>
    </source>
</evidence>
<dbReference type="GO" id="GO:0005634">
    <property type="term" value="C:nucleus"/>
    <property type="evidence" value="ECO:0007669"/>
    <property type="project" value="TreeGrafter"/>
</dbReference>
<accession>A0A851N8S2</accession>
<feature type="non-terminal residue" evidence="7">
    <location>
        <position position="56"/>
    </location>
</feature>
<dbReference type="EMBL" id="WBMV01009061">
    <property type="protein sequence ID" value="NXC36570.1"/>
    <property type="molecule type" value="Genomic_DNA"/>
</dbReference>
<sequence length="56" mass="6307">SFSCSSNLVIHWHIHTGERPYKCGECGKSFTCSSNLVTHRHIHTGERPYKCGECGK</sequence>
<evidence type="ECO:0000256" key="4">
    <source>
        <dbReference type="ARBA" id="ARBA00022833"/>
    </source>
</evidence>
<feature type="domain" description="C2H2-type" evidence="6">
    <location>
        <begin position="1"/>
        <end position="20"/>
    </location>
</feature>
<gene>
    <name evidence="7" type="primary">Zscan29_2</name>
    <name evidence="7" type="ORF">CAMPRO_R04372</name>
</gene>
<dbReference type="GO" id="GO:0008270">
    <property type="term" value="F:zinc ion binding"/>
    <property type="evidence" value="ECO:0007669"/>
    <property type="project" value="UniProtKB-KW"/>
</dbReference>
<dbReference type="AlphaFoldDB" id="A0A851N8S2"/>
<name>A0A851N8S2_9DEND</name>
<evidence type="ECO:0000256" key="3">
    <source>
        <dbReference type="ARBA" id="ARBA00022771"/>
    </source>
</evidence>
<feature type="domain" description="C2H2-type" evidence="6">
    <location>
        <begin position="21"/>
        <end position="48"/>
    </location>
</feature>
<keyword evidence="1" id="KW-0479">Metal-binding</keyword>
<dbReference type="InterPro" id="IPR013087">
    <property type="entry name" value="Znf_C2H2_type"/>
</dbReference>
<dbReference type="InterPro" id="IPR050717">
    <property type="entry name" value="C2H2-ZF_Transcription_Reg"/>
</dbReference>
<dbReference type="PROSITE" id="PS50157">
    <property type="entry name" value="ZINC_FINGER_C2H2_2"/>
    <property type="match status" value="2"/>
</dbReference>
<dbReference type="PANTHER" id="PTHR14196:SF12">
    <property type="entry name" value="ZINC FINGER PROTEIN 208-LIKE"/>
    <property type="match status" value="1"/>
</dbReference>
<evidence type="ECO:0000313" key="7">
    <source>
        <dbReference type="EMBL" id="NXC36570.1"/>
    </source>
</evidence>
<feature type="non-terminal residue" evidence="7">
    <location>
        <position position="1"/>
    </location>
</feature>
<keyword evidence="2" id="KW-0677">Repeat</keyword>